<dbReference type="RefSeq" id="WP_156640358.1">
    <property type="nucleotide sequence ID" value="NZ_WOXT01000001.1"/>
</dbReference>
<dbReference type="PANTHER" id="PTHR30606">
    <property type="entry name" value="LIPID A BIOSYNTHESIS LAUROYL ACYLTRANSFERASE"/>
    <property type="match status" value="1"/>
</dbReference>
<evidence type="ECO:0000256" key="4">
    <source>
        <dbReference type="ARBA" id="ARBA00022679"/>
    </source>
</evidence>
<dbReference type="PIRSF" id="PIRSF028561">
    <property type="entry name" value="Ac_Trasf"/>
    <property type="match status" value="1"/>
</dbReference>
<keyword evidence="2" id="KW-1003">Cell membrane</keyword>
<comment type="subcellular location">
    <subcellularLocation>
        <location evidence="1">Cell inner membrane</location>
    </subcellularLocation>
</comment>
<dbReference type="Pfam" id="PF03279">
    <property type="entry name" value="Lip_A_acyltrans"/>
    <property type="match status" value="1"/>
</dbReference>
<keyword evidence="10" id="KW-1185">Reference proteome</keyword>
<dbReference type="InterPro" id="IPR004960">
    <property type="entry name" value="LipA_acyltrans"/>
</dbReference>
<evidence type="ECO:0000256" key="1">
    <source>
        <dbReference type="ARBA" id="ARBA00004533"/>
    </source>
</evidence>
<dbReference type="EMBL" id="WOXT01000001">
    <property type="protein sequence ID" value="MUV13273.1"/>
    <property type="molecule type" value="Genomic_DNA"/>
</dbReference>
<keyword evidence="4 9" id="KW-0808">Transferase</keyword>
<dbReference type="AlphaFoldDB" id="A0A7C9HQA7"/>
<evidence type="ECO:0000313" key="10">
    <source>
        <dbReference type="Proteomes" id="UP000479692"/>
    </source>
</evidence>
<evidence type="ECO:0000256" key="7">
    <source>
        <dbReference type="SAM" id="MobiDB-lite"/>
    </source>
</evidence>
<keyword evidence="6 9" id="KW-0012">Acyltransferase</keyword>
<dbReference type="GO" id="GO:0005886">
    <property type="term" value="C:plasma membrane"/>
    <property type="evidence" value="ECO:0007669"/>
    <property type="project" value="UniProtKB-SubCell"/>
</dbReference>
<comment type="caution">
    <text evidence="9">The sequence shown here is derived from an EMBL/GenBank/DDBJ whole genome shotgun (WGS) entry which is preliminary data.</text>
</comment>
<keyword evidence="8" id="KW-0812">Transmembrane</keyword>
<dbReference type="CDD" id="cd07984">
    <property type="entry name" value="LPLAT_LABLAT-like"/>
    <property type="match status" value="1"/>
</dbReference>
<reference evidence="9 10" key="1">
    <citation type="submission" date="2019-12" db="EMBL/GenBank/DDBJ databases">
        <authorList>
            <person name="Xu J."/>
        </authorList>
    </citation>
    <scope>NUCLEOTIDE SEQUENCE [LARGE SCALE GENOMIC DNA]</scope>
    <source>
        <strain evidence="9 10">HX-5-24</strain>
    </source>
</reference>
<evidence type="ECO:0000256" key="2">
    <source>
        <dbReference type="ARBA" id="ARBA00022475"/>
    </source>
</evidence>
<evidence type="ECO:0000256" key="3">
    <source>
        <dbReference type="ARBA" id="ARBA00022519"/>
    </source>
</evidence>
<protein>
    <submittedName>
        <fullName evidence="9">Acyltransferase</fullName>
    </submittedName>
</protein>
<feature type="transmembrane region" description="Helical" evidence="8">
    <location>
        <begin position="32"/>
        <end position="48"/>
    </location>
</feature>
<proteinExistence type="predicted"/>
<name>A0A7C9HQA7_9GAMM</name>
<evidence type="ECO:0000313" key="9">
    <source>
        <dbReference type="EMBL" id="MUV13273.1"/>
    </source>
</evidence>
<keyword evidence="5 8" id="KW-0472">Membrane</keyword>
<evidence type="ECO:0000256" key="8">
    <source>
        <dbReference type="SAM" id="Phobius"/>
    </source>
</evidence>
<sequence>MNQPSHWKQRPEGGNRFAILLIRWIARRGGRAIARVCLYPIVLYFFAMRGPERRASRTYLTRVLRKPATLLDMWRHIHTFAATILDRVFLLGEDLRRFDVRVHGLEGLHSTVDAHGGVLLFGSHLGSFEVLRVLAQERPDIPVRVVLDKAHNAAMTQLLDALNPGVAATVIDAGQDGPSVVLAIQHAIAEGAVVALLVDRTQPGEPGHPVEFLGAPTQLPGAPWLIAAVLHAPVVLAFGLYRGGNRYDLMFEPFSGPIKVARKDRSHVLADMARRYAARLEHHARSAPYNWFNFYDFWQSPPGAPADDKPQTRSQEDGSALPRAAGGDVGDGIGRAA</sequence>
<evidence type="ECO:0000256" key="5">
    <source>
        <dbReference type="ARBA" id="ARBA00023136"/>
    </source>
</evidence>
<feature type="compositionally biased region" description="Basic and acidic residues" evidence="7">
    <location>
        <begin position="306"/>
        <end position="316"/>
    </location>
</feature>
<keyword evidence="3" id="KW-0997">Cell inner membrane</keyword>
<feature type="region of interest" description="Disordered" evidence="7">
    <location>
        <begin position="302"/>
        <end position="337"/>
    </location>
</feature>
<feature type="compositionally biased region" description="Gly residues" evidence="7">
    <location>
        <begin position="327"/>
        <end position="337"/>
    </location>
</feature>
<gene>
    <name evidence="9" type="ORF">GN331_03535</name>
</gene>
<accession>A0A7C9HQA7</accession>
<dbReference type="GO" id="GO:0009247">
    <property type="term" value="P:glycolipid biosynthetic process"/>
    <property type="evidence" value="ECO:0007669"/>
    <property type="project" value="UniProtKB-ARBA"/>
</dbReference>
<dbReference type="InterPro" id="IPR014548">
    <property type="entry name" value="Ac_Trasf"/>
</dbReference>
<evidence type="ECO:0000256" key="6">
    <source>
        <dbReference type="ARBA" id="ARBA00023315"/>
    </source>
</evidence>
<keyword evidence="8" id="KW-1133">Transmembrane helix</keyword>
<dbReference type="Proteomes" id="UP000479692">
    <property type="component" value="Unassembled WGS sequence"/>
</dbReference>
<dbReference type="GO" id="GO:0016746">
    <property type="term" value="F:acyltransferase activity"/>
    <property type="evidence" value="ECO:0007669"/>
    <property type="project" value="UniProtKB-KW"/>
</dbReference>
<organism evidence="9 10">
    <name type="scientific">Noviluteimonas gilva</name>
    <dbReference type="NCBI Taxonomy" id="2682097"/>
    <lineage>
        <taxon>Bacteria</taxon>
        <taxon>Pseudomonadati</taxon>
        <taxon>Pseudomonadota</taxon>
        <taxon>Gammaproteobacteria</taxon>
        <taxon>Lysobacterales</taxon>
        <taxon>Lysobacteraceae</taxon>
        <taxon>Noviluteimonas</taxon>
    </lineage>
</organism>
<dbReference type="PANTHER" id="PTHR30606:SF9">
    <property type="entry name" value="LIPID A BIOSYNTHESIS LAUROYLTRANSFERASE"/>
    <property type="match status" value="1"/>
</dbReference>